<evidence type="ECO:0000313" key="1">
    <source>
        <dbReference type="EMBL" id="HIR12608.1"/>
    </source>
</evidence>
<reference evidence="1" key="2">
    <citation type="journal article" date="2021" name="PeerJ">
        <title>Extensive microbial diversity within the chicken gut microbiome revealed by metagenomics and culture.</title>
        <authorList>
            <person name="Gilroy R."/>
            <person name="Ravi A."/>
            <person name="Getino M."/>
            <person name="Pursley I."/>
            <person name="Horton D.L."/>
            <person name="Alikhan N.F."/>
            <person name="Baker D."/>
            <person name="Gharbi K."/>
            <person name="Hall N."/>
            <person name="Watson M."/>
            <person name="Adriaenssens E.M."/>
            <person name="Foster-Nyarko E."/>
            <person name="Jarju S."/>
            <person name="Secka A."/>
            <person name="Antonio M."/>
            <person name="Oren A."/>
            <person name="Chaudhuri R.R."/>
            <person name="La Ragione R."/>
            <person name="Hildebrand F."/>
            <person name="Pallen M.J."/>
        </authorList>
    </citation>
    <scope>NUCLEOTIDE SEQUENCE</scope>
    <source>
        <strain evidence="1">ChiSjej4B22-8148</strain>
    </source>
</reference>
<dbReference type="AlphaFoldDB" id="A0A9D1AAD9"/>
<dbReference type="Gene3D" id="3.30.1240.10">
    <property type="match status" value="1"/>
</dbReference>
<proteinExistence type="predicted"/>
<dbReference type="InterPro" id="IPR006379">
    <property type="entry name" value="HAD-SF_hydro_IIB"/>
</dbReference>
<dbReference type="Pfam" id="PF08282">
    <property type="entry name" value="Hydrolase_3"/>
    <property type="match status" value="1"/>
</dbReference>
<sequence>MIKLIASDLDGTLLHGGEQSLSPRVLDLVHRLTERGVRFIAASGRQYDNERRLFQGIENDISYIAENGALCVHNGEVIFRSLLSEDLIRRIIAEIRKAPDFDILLSRENCSVIEGHNPAFVNHICNVMGNTTEIIDDIAKAKGPFIKIAVCNLTDSQQVILEYLKHLTDLFSPEIRAVTSGNIWIDFIPPNVNKGTALQTFLDYFHISAEECISMGDQYNDIEMLETAGTSYAVSGSAPGVSDHASHTTAFAEDVLEEVLRTME</sequence>
<gene>
    <name evidence="1" type="ORF">IAB31_01640</name>
</gene>
<name>A0A9D1AAD9_9FIRM</name>
<dbReference type="SFLD" id="SFLDG01140">
    <property type="entry name" value="C2.B:_Phosphomannomutase_and_P"/>
    <property type="match status" value="1"/>
</dbReference>
<dbReference type="SUPFAM" id="SSF56784">
    <property type="entry name" value="HAD-like"/>
    <property type="match status" value="1"/>
</dbReference>
<dbReference type="Gene3D" id="3.40.50.1000">
    <property type="entry name" value="HAD superfamily/HAD-like"/>
    <property type="match status" value="1"/>
</dbReference>
<accession>A0A9D1AAD9</accession>
<dbReference type="InterPro" id="IPR036412">
    <property type="entry name" value="HAD-like_sf"/>
</dbReference>
<dbReference type="Proteomes" id="UP000886757">
    <property type="component" value="Unassembled WGS sequence"/>
</dbReference>
<dbReference type="InterPro" id="IPR023214">
    <property type="entry name" value="HAD_sf"/>
</dbReference>
<comment type="caution">
    <text evidence="1">The sequence shown here is derived from an EMBL/GenBank/DDBJ whole genome shotgun (WGS) entry which is preliminary data.</text>
</comment>
<dbReference type="InterPro" id="IPR000150">
    <property type="entry name" value="Cof"/>
</dbReference>
<dbReference type="NCBIfam" id="TIGR00099">
    <property type="entry name" value="Cof-subfamily"/>
    <property type="match status" value="1"/>
</dbReference>
<dbReference type="NCBIfam" id="TIGR01484">
    <property type="entry name" value="HAD-SF-IIB"/>
    <property type="match status" value="1"/>
</dbReference>
<organism evidence="1 2">
    <name type="scientific">Candidatus Choladousia intestinavium</name>
    <dbReference type="NCBI Taxonomy" id="2840727"/>
    <lineage>
        <taxon>Bacteria</taxon>
        <taxon>Bacillati</taxon>
        <taxon>Bacillota</taxon>
        <taxon>Clostridia</taxon>
        <taxon>Lachnospirales</taxon>
        <taxon>Lachnospiraceae</taxon>
        <taxon>Lachnospiraceae incertae sedis</taxon>
        <taxon>Candidatus Choladousia</taxon>
    </lineage>
</organism>
<reference evidence="1" key="1">
    <citation type="submission" date="2020-10" db="EMBL/GenBank/DDBJ databases">
        <authorList>
            <person name="Gilroy R."/>
        </authorList>
    </citation>
    <scope>NUCLEOTIDE SEQUENCE</scope>
    <source>
        <strain evidence="1">ChiSjej4B22-8148</strain>
    </source>
</reference>
<protein>
    <submittedName>
        <fullName evidence="1">HAD family phosphatase</fullName>
    </submittedName>
</protein>
<dbReference type="EMBL" id="DVGK01000025">
    <property type="protein sequence ID" value="HIR12608.1"/>
    <property type="molecule type" value="Genomic_DNA"/>
</dbReference>
<dbReference type="GO" id="GO:0005829">
    <property type="term" value="C:cytosol"/>
    <property type="evidence" value="ECO:0007669"/>
    <property type="project" value="TreeGrafter"/>
</dbReference>
<dbReference type="SFLD" id="SFLDS00003">
    <property type="entry name" value="Haloacid_Dehalogenase"/>
    <property type="match status" value="1"/>
</dbReference>
<dbReference type="PANTHER" id="PTHR10000:SF53">
    <property type="entry name" value="5-AMINO-6-(5-PHOSPHO-D-RIBITYLAMINO)URACIL PHOSPHATASE YBJI-RELATED"/>
    <property type="match status" value="1"/>
</dbReference>
<dbReference type="GO" id="GO:0000287">
    <property type="term" value="F:magnesium ion binding"/>
    <property type="evidence" value="ECO:0007669"/>
    <property type="project" value="TreeGrafter"/>
</dbReference>
<dbReference type="PANTHER" id="PTHR10000">
    <property type="entry name" value="PHOSPHOSERINE PHOSPHATASE"/>
    <property type="match status" value="1"/>
</dbReference>
<dbReference type="GO" id="GO:0016791">
    <property type="term" value="F:phosphatase activity"/>
    <property type="evidence" value="ECO:0007669"/>
    <property type="project" value="TreeGrafter"/>
</dbReference>
<evidence type="ECO:0000313" key="2">
    <source>
        <dbReference type="Proteomes" id="UP000886757"/>
    </source>
</evidence>